<dbReference type="SUPFAM" id="SSF52540">
    <property type="entry name" value="P-loop containing nucleoside triphosphate hydrolases"/>
    <property type="match status" value="1"/>
</dbReference>
<dbReference type="Pfam" id="PF00005">
    <property type="entry name" value="ABC_tran"/>
    <property type="match status" value="1"/>
</dbReference>
<dbReference type="Proteomes" id="UP001604277">
    <property type="component" value="Unassembled WGS sequence"/>
</dbReference>
<keyword evidence="2" id="KW-0547">Nucleotide-binding</keyword>
<proteinExistence type="inferred from homology"/>
<evidence type="ECO:0000313" key="6">
    <source>
        <dbReference type="EMBL" id="KAL2478993.1"/>
    </source>
</evidence>
<dbReference type="InterPro" id="IPR017871">
    <property type="entry name" value="ABC_transporter-like_CS"/>
</dbReference>
<reference evidence="7" key="1">
    <citation type="submission" date="2024-07" db="EMBL/GenBank/DDBJ databases">
        <title>Two chromosome-level genome assemblies of Korean endemic species Abeliophyllum distichum and Forsythia ovata (Oleaceae).</title>
        <authorList>
            <person name="Jang H."/>
        </authorList>
    </citation>
    <scope>NUCLEOTIDE SEQUENCE [LARGE SCALE GENOMIC DNA]</scope>
</reference>
<dbReference type="FunFam" id="3.40.50.300:FF:001209">
    <property type="entry name" value="ABC transporter, ATP-binding protein"/>
    <property type="match status" value="1"/>
</dbReference>
<feature type="domain" description="ABC transporter" evidence="5">
    <location>
        <begin position="29"/>
        <end position="260"/>
    </location>
</feature>
<gene>
    <name evidence="6" type="ORF">Fot_48007</name>
</gene>
<protein>
    <submittedName>
        <fullName evidence="6">ABC transporter I family member 17</fullName>
    </submittedName>
</protein>
<keyword evidence="1" id="KW-0813">Transport</keyword>
<dbReference type="InterPro" id="IPR005670">
    <property type="entry name" value="PstB-like"/>
</dbReference>
<dbReference type="InterPro" id="IPR027417">
    <property type="entry name" value="P-loop_NTPase"/>
</dbReference>
<dbReference type="GO" id="GO:0005524">
    <property type="term" value="F:ATP binding"/>
    <property type="evidence" value="ECO:0007669"/>
    <property type="project" value="UniProtKB-KW"/>
</dbReference>
<sequence>MENFQADGEQRQYLLLEVNENGHSPDSKIQVRDLSKVSDKDVSILSKVNVDIPKGVIMGIIGPSGSGKSTFLRALNRLWEPPSGSVFLDGIDICNLDVLSLRRKVGMLFQLPALFEGTVADNVRYGPQLKGKKLTDNEVYKLLALADLDSSFFSKPGGELSVGQAQRVALARTLANEPEVLLLDEPTSALDPIATQNIEDVLVKLKKDRGITIIIVSHSIKQIQRIADVFCLLANGEIVEILKPSQLSEAKHPMAQRFLQLSS</sequence>
<evidence type="ECO:0000313" key="7">
    <source>
        <dbReference type="Proteomes" id="UP001604277"/>
    </source>
</evidence>
<comment type="similarity">
    <text evidence="4">Belongs to the ABC transporter superfamily. ABCI family.</text>
</comment>
<dbReference type="Gene3D" id="3.40.50.300">
    <property type="entry name" value="P-loop containing nucleotide triphosphate hydrolases"/>
    <property type="match status" value="1"/>
</dbReference>
<accession>A0ABD1QS57</accession>
<keyword evidence="7" id="KW-1185">Reference proteome</keyword>
<dbReference type="SMART" id="SM00382">
    <property type="entry name" value="AAA"/>
    <property type="match status" value="1"/>
</dbReference>
<dbReference type="PANTHER" id="PTHR43423:SF1">
    <property type="entry name" value="ABC TRANSPORTER I FAMILY MEMBER 17"/>
    <property type="match status" value="1"/>
</dbReference>
<evidence type="ECO:0000256" key="4">
    <source>
        <dbReference type="ARBA" id="ARBA00061382"/>
    </source>
</evidence>
<evidence type="ECO:0000256" key="3">
    <source>
        <dbReference type="ARBA" id="ARBA00022840"/>
    </source>
</evidence>
<dbReference type="InterPro" id="IPR003439">
    <property type="entry name" value="ABC_transporter-like_ATP-bd"/>
</dbReference>
<evidence type="ECO:0000259" key="5">
    <source>
        <dbReference type="PROSITE" id="PS50893"/>
    </source>
</evidence>
<dbReference type="PROSITE" id="PS00211">
    <property type="entry name" value="ABC_TRANSPORTER_1"/>
    <property type="match status" value="1"/>
</dbReference>
<comment type="caution">
    <text evidence="6">The sequence shown here is derived from an EMBL/GenBank/DDBJ whole genome shotgun (WGS) entry which is preliminary data.</text>
</comment>
<dbReference type="InterPro" id="IPR003593">
    <property type="entry name" value="AAA+_ATPase"/>
</dbReference>
<dbReference type="AlphaFoldDB" id="A0ABD1QS57"/>
<keyword evidence="3" id="KW-0067">ATP-binding</keyword>
<evidence type="ECO:0000256" key="2">
    <source>
        <dbReference type="ARBA" id="ARBA00022741"/>
    </source>
</evidence>
<dbReference type="CDD" id="cd03260">
    <property type="entry name" value="ABC_PstB_phosphate_transporter"/>
    <property type="match status" value="1"/>
</dbReference>
<organism evidence="6 7">
    <name type="scientific">Forsythia ovata</name>
    <dbReference type="NCBI Taxonomy" id="205694"/>
    <lineage>
        <taxon>Eukaryota</taxon>
        <taxon>Viridiplantae</taxon>
        <taxon>Streptophyta</taxon>
        <taxon>Embryophyta</taxon>
        <taxon>Tracheophyta</taxon>
        <taxon>Spermatophyta</taxon>
        <taxon>Magnoliopsida</taxon>
        <taxon>eudicotyledons</taxon>
        <taxon>Gunneridae</taxon>
        <taxon>Pentapetalae</taxon>
        <taxon>asterids</taxon>
        <taxon>lamiids</taxon>
        <taxon>Lamiales</taxon>
        <taxon>Oleaceae</taxon>
        <taxon>Forsythieae</taxon>
        <taxon>Forsythia</taxon>
    </lineage>
</organism>
<evidence type="ECO:0000256" key="1">
    <source>
        <dbReference type="ARBA" id="ARBA00022448"/>
    </source>
</evidence>
<dbReference type="PROSITE" id="PS50893">
    <property type="entry name" value="ABC_TRANSPORTER_2"/>
    <property type="match status" value="1"/>
</dbReference>
<dbReference type="EMBL" id="JBFOLJ010000014">
    <property type="protein sequence ID" value="KAL2478993.1"/>
    <property type="molecule type" value="Genomic_DNA"/>
</dbReference>
<dbReference type="PANTHER" id="PTHR43423">
    <property type="entry name" value="ABC TRANSPORTER I FAMILY MEMBER 17"/>
    <property type="match status" value="1"/>
</dbReference>
<name>A0ABD1QS57_9LAMI</name>